<evidence type="ECO:0000259" key="10">
    <source>
        <dbReference type="PROSITE" id="PS50893"/>
    </source>
</evidence>
<dbReference type="VEuPathDB" id="VectorBase:LDEU003917"/>
<keyword evidence="7 9" id="KW-1133">Transmembrane helix</keyword>
<dbReference type="PROSITE" id="PS50893">
    <property type="entry name" value="ABC_TRANSPORTER_2"/>
    <property type="match status" value="1"/>
</dbReference>
<dbReference type="PROSITE" id="PS00211">
    <property type="entry name" value="ABC_TRANSPORTER_1"/>
    <property type="match status" value="1"/>
</dbReference>
<dbReference type="SUPFAM" id="SSF52540">
    <property type="entry name" value="P-loop containing nucleoside triphosphate hydrolases"/>
    <property type="match status" value="1"/>
</dbReference>
<organism evidence="11 12">
    <name type="scientific">Leptotrombidium deliense</name>
    <dbReference type="NCBI Taxonomy" id="299467"/>
    <lineage>
        <taxon>Eukaryota</taxon>
        <taxon>Metazoa</taxon>
        <taxon>Ecdysozoa</taxon>
        <taxon>Arthropoda</taxon>
        <taxon>Chelicerata</taxon>
        <taxon>Arachnida</taxon>
        <taxon>Acari</taxon>
        <taxon>Acariformes</taxon>
        <taxon>Trombidiformes</taxon>
        <taxon>Prostigmata</taxon>
        <taxon>Anystina</taxon>
        <taxon>Parasitengona</taxon>
        <taxon>Trombiculoidea</taxon>
        <taxon>Trombiculidae</taxon>
        <taxon>Leptotrombidium</taxon>
    </lineage>
</organism>
<protein>
    <submittedName>
        <fullName evidence="11">ABC transporter-like protein 12</fullName>
    </submittedName>
</protein>
<comment type="caution">
    <text evidence="11">The sequence shown here is derived from an EMBL/GenBank/DDBJ whole genome shotgun (WGS) entry which is preliminary data.</text>
</comment>
<comment type="subcellular location">
    <subcellularLocation>
        <location evidence="1">Membrane</location>
        <topology evidence="1">Multi-pass membrane protein</topology>
    </subcellularLocation>
</comment>
<evidence type="ECO:0000256" key="6">
    <source>
        <dbReference type="ARBA" id="ARBA00022840"/>
    </source>
</evidence>
<accession>A0A443SKU8</accession>
<evidence type="ECO:0000256" key="5">
    <source>
        <dbReference type="ARBA" id="ARBA00022741"/>
    </source>
</evidence>
<evidence type="ECO:0000256" key="4">
    <source>
        <dbReference type="ARBA" id="ARBA00022692"/>
    </source>
</evidence>
<evidence type="ECO:0000313" key="11">
    <source>
        <dbReference type="EMBL" id="RWS28122.1"/>
    </source>
</evidence>
<keyword evidence="5" id="KW-0547">Nucleotide-binding</keyword>
<feature type="transmembrane region" description="Helical" evidence="9">
    <location>
        <begin position="570"/>
        <end position="590"/>
    </location>
</feature>
<keyword evidence="12" id="KW-1185">Reference proteome</keyword>
<evidence type="ECO:0000256" key="7">
    <source>
        <dbReference type="ARBA" id="ARBA00022989"/>
    </source>
</evidence>
<feature type="transmembrane region" description="Helical" evidence="9">
    <location>
        <begin position="461"/>
        <end position="483"/>
    </location>
</feature>
<dbReference type="Pfam" id="PF19055">
    <property type="entry name" value="ABC2_membrane_7"/>
    <property type="match status" value="1"/>
</dbReference>
<dbReference type="EMBL" id="NCKV01001569">
    <property type="protein sequence ID" value="RWS28122.1"/>
    <property type="molecule type" value="Genomic_DNA"/>
</dbReference>
<dbReference type="Gene3D" id="3.40.50.300">
    <property type="entry name" value="P-loop containing nucleotide triphosphate hydrolases"/>
    <property type="match status" value="1"/>
</dbReference>
<name>A0A443SKU8_9ACAR</name>
<evidence type="ECO:0000256" key="9">
    <source>
        <dbReference type="SAM" id="Phobius"/>
    </source>
</evidence>
<reference evidence="11 12" key="1">
    <citation type="journal article" date="2018" name="Gigascience">
        <title>Genomes of trombidid mites reveal novel predicted allergens and laterally-transferred genes associated with secondary metabolism.</title>
        <authorList>
            <person name="Dong X."/>
            <person name="Chaisiri K."/>
            <person name="Xia D."/>
            <person name="Armstrong S.D."/>
            <person name="Fang Y."/>
            <person name="Donnelly M.J."/>
            <person name="Kadowaki T."/>
            <person name="McGarry J.W."/>
            <person name="Darby A.C."/>
            <person name="Makepeace B.L."/>
        </authorList>
    </citation>
    <scope>NUCLEOTIDE SEQUENCE [LARGE SCALE GENOMIC DNA]</scope>
    <source>
        <strain evidence="11">UoL-UT</strain>
    </source>
</reference>
<keyword evidence="8 9" id="KW-0472">Membrane</keyword>
<feature type="transmembrane region" description="Helical" evidence="9">
    <location>
        <begin position="513"/>
        <end position="531"/>
    </location>
</feature>
<feature type="domain" description="ABC transporter" evidence="10">
    <location>
        <begin position="62"/>
        <end position="318"/>
    </location>
</feature>
<dbReference type="PANTHER" id="PTHR48041:SF78">
    <property type="entry name" value="ABC TRANSPORTER EXPRESSED IN TRACHEA, ISOFORM A"/>
    <property type="match status" value="1"/>
</dbReference>
<dbReference type="InterPro" id="IPR017871">
    <property type="entry name" value="ABC_transporter-like_CS"/>
</dbReference>
<evidence type="ECO:0000256" key="8">
    <source>
        <dbReference type="ARBA" id="ARBA00023136"/>
    </source>
</evidence>
<dbReference type="GO" id="GO:0016887">
    <property type="term" value="F:ATP hydrolysis activity"/>
    <property type="evidence" value="ECO:0007669"/>
    <property type="project" value="InterPro"/>
</dbReference>
<dbReference type="OrthoDB" id="9989122at2759"/>
<dbReference type="GO" id="GO:0005524">
    <property type="term" value="F:ATP binding"/>
    <property type="evidence" value="ECO:0007669"/>
    <property type="project" value="UniProtKB-KW"/>
</dbReference>
<keyword evidence="4 9" id="KW-0812">Transmembrane</keyword>
<dbReference type="InterPro" id="IPR003593">
    <property type="entry name" value="AAA+_ATPase"/>
</dbReference>
<dbReference type="InterPro" id="IPR050352">
    <property type="entry name" value="ABCG_transporters"/>
</dbReference>
<proteinExistence type="inferred from homology"/>
<evidence type="ECO:0000256" key="2">
    <source>
        <dbReference type="ARBA" id="ARBA00005814"/>
    </source>
</evidence>
<dbReference type="InterPro" id="IPR027417">
    <property type="entry name" value="P-loop_NTPase"/>
</dbReference>
<dbReference type="Proteomes" id="UP000288716">
    <property type="component" value="Unassembled WGS sequence"/>
</dbReference>
<dbReference type="STRING" id="299467.A0A443SKU8"/>
<feature type="transmembrane region" description="Helical" evidence="9">
    <location>
        <begin position="543"/>
        <end position="564"/>
    </location>
</feature>
<keyword evidence="3" id="KW-0813">Transport</keyword>
<gene>
    <name evidence="11" type="ORF">B4U80_02272</name>
</gene>
<dbReference type="GO" id="GO:0140359">
    <property type="term" value="F:ABC-type transporter activity"/>
    <property type="evidence" value="ECO:0007669"/>
    <property type="project" value="InterPro"/>
</dbReference>
<dbReference type="Pfam" id="PF00005">
    <property type="entry name" value="ABC_tran"/>
    <property type="match status" value="1"/>
</dbReference>
<evidence type="ECO:0000313" key="12">
    <source>
        <dbReference type="Proteomes" id="UP000288716"/>
    </source>
</evidence>
<dbReference type="SMART" id="SM00382">
    <property type="entry name" value="AAA"/>
    <property type="match status" value="1"/>
</dbReference>
<feature type="transmembrane region" description="Helical" evidence="9">
    <location>
        <begin position="717"/>
        <end position="741"/>
    </location>
</feature>
<keyword evidence="6" id="KW-0067">ATP-binding</keyword>
<dbReference type="Pfam" id="PF01061">
    <property type="entry name" value="ABC2_membrane"/>
    <property type="match status" value="1"/>
</dbReference>
<evidence type="ECO:0000256" key="1">
    <source>
        <dbReference type="ARBA" id="ARBA00004141"/>
    </source>
</evidence>
<evidence type="ECO:0000256" key="3">
    <source>
        <dbReference type="ARBA" id="ARBA00022448"/>
    </source>
</evidence>
<comment type="similarity">
    <text evidence="2">Belongs to the ABC transporter superfamily. ABCG family. Eye pigment precursor importer (TC 3.A.1.204) subfamily.</text>
</comment>
<sequence length="747" mass="84439">MSVKENLQINGISSIPFIDLQNNNSKEGCAVDCENNSTTALNTEDNQRNRLLSVTGNFQIKLTWKDLSYSISSMSCAPNAKQRRIFGRNERIILQRQSGELRSGCLMAVMGKSGSGKTTLIESLTGRRIKGLSGNISINIDSDVAFLIDERKLKISLIPQSDSLIPTLTILESLMFATKLKNASYTSQQHIEIVNELLGELDLWSCKNNRVPRCSGGERKRLSVAMELVSKPTVLVLDEPTSGLDSSSAIQCVKLLRKIAQSKSNPLAIMATIHQPSAKLLFEFQKVYLLSYDGRLIYNGRVTELLNYFNQFNVSCPQFHNPSDHALEIAIGEYGDEVLDSMTDYQRSLFNQKQEIETNAGTARYSVTSIINSMRDHPANSSLSHTSTIFIRTLKTTFRDPFLNYARLAKHIVVAFALTLVYKENIGGESGCLKTEVDADSSTTFSIEKLRELQTIVYQNLGFMFFSIMFSLYAAMMAIILSFPTEIYSFMRERTNGWYSCFSYYIAKTLADLPFLLVFTSIYATITYYLTGQINDAWRFGGFLLISVLLTLIGQSIGLFIGTLCSKNPSAATFIGPLSSLPFVLFSGFFIRIPFIPSYLKLFVWISPLRYAFEAFIIVLYGFDRCQQPITNTGENSDTMKSVVIRFLNYLSKLELNYDTARPILEVLAVDKNLSLTEFELFDRYFQNSSMPEFNVLDLNENESLAMQEFDLKDDYLWTHMIILMVMVIVLKVLNYVVLLYKANNRN</sequence>
<dbReference type="GO" id="GO:0005886">
    <property type="term" value="C:plasma membrane"/>
    <property type="evidence" value="ECO:0007669"/>
    <property type="project" value="TreeGrafter"/>
</dbReference>
<dbReference type="InterPro" id="IPR013525">
    <property type="entry name" value="ABC2_TM"/>
</dbReference>
<dbReference type="PANTHER" id="PTHR48041">
    <property type="entry name" value="ABC TRANSPORTER G FAMILY MEMBER 28"/>
    <property type="match status" value="1"/>
</dbReference>
<dbReference type="AlphaFoldDB" id="A0A443SKU8"/>
<dbReference type="InterPro" id="IPR003439">
    <property type="entry name" value="ABC_transporter-like_ATP-bd"/>
</dbReference>
<dbReference type="InterPro" id="IPR043926">
    <property type="entry name" value="ABCG_dom"/>
</dbReference>